<evidence type="ECO:0000313" key="6">
    <source>
        <dbReference type="Proteomes" id="UP000324907"/>
    </source>
</evidence>
<keyword evidence="5" id="KW-1185">Reference proteome</keyword>
<dbReference type="Proteomes" id="UP000322899">
    <property type="component" value="Unassembled WGS sequence"/>
</dbReference>
<accession>A0A5A8CWU3</accession>
<evidence type="ECO:0008006" key="7">
    <source>
        <dbReference type="Google" id="ProtNLM"/>
    </source>
</evidence>
<dbReference type="PANTHER" id="PTHR30348:SF4">
    <property type="entry name" value="DUF72 DOMAIN-CONTAINING PROTEIN"/>
    <property type="match status" value="1"/>
</dbReference>
<evidence type="ECO:0000313" key="5">
    <source>
        <dbReference type="Proteomes" id="UP000323011"/>
    </source>
</evidence>
<dbReference type="Proteomes" id="UP000323011">
    <property type="component" value="Unassembled WGS sequence"/>
</dbReference>
<evidence type="ECO:0000313" key="1">
    <source>
        <dbReference type="EMBL" id="KAA0157476.1"/>
    </source>
</evidence>
<dbReference type="EMBL" id="VLTL01000041">
    <property type="protein sequence ID" value="KAA0166138.1"/>
    <property type="molecule type" value="Genomic_DNA"/>
</dbReference>
<evidence type="ECO:0000313" key="4">
    <source>
        <dbReference type="Proteomes" id="UP000322899"/>
    </source>
</evidence>
<name>A0A5A8CWU3_CAFRO</name>
<sequence length="163" mass="17319">MDGSSGWVLSGTCGWSDPSIARAGFYPRKATTASDKLPIYARRWQAVEIDTSTYAIPTVRRVEEWASKTPAGFVFSIKAFGLFASKACPANALPADIRGLHAEALAPLGSTLAYDTLPGDVLDSVWARFNDTVDALVRAGKLGAVVFQFNRGFLPGPAAAAHT</sequence>
<dbReference type="Proteomes" id="UP000324907">
    <property type="component" value="Unassembled WGS sequence"/>
</dbReference>
<dbReference type="InterPro" id="IPR036520">
    <property type="entry name" value="UPF0759_sf"/>
</dbReference>
<organism evidence="1 5">
    <name type="scientific">Cafeteria roenbergensis</name>
    <name type="common">Marine flagellate</name>
    <dbReference type="NCBI Taxonomy" id="33653"/>
    <lineage>
        <taxon>Eukaryota</taxon>
        <taxon>Sar</taxon>
        <taxon>Stramenopiles</taxon>
        <taxon>Bigyra</taxon>
        <taxon>Opalozoa</taxon>
        <taxon>Bicosoecida</taxon>
        <taxon>Cafeteriaceae</taxon>
        <taxon>Cafeteria</taxon>
    </lineage>
</organism>
<evidence type="ECO:0000313" key="2">
    <source>
        <dbReference type="EMBL" id="KAA0166138.1"/>
    </source>
</evidence>
<proteinExistence type="predicted"/>
<dbReference type="OrthoDB" id="5958500at2759"/>
<reference evidence="4 5" key="1">
    <citation type="submission" date="2019-07" db="EMBL/GenBank/DDBJ databases">
        <title>Genomes of Cafeteria roenbergensis.</title>
        <authorList>
            <person name="Fischer M.G."/>
            <person name="Hackl T."/>
            <person name="Roman M."/>
        </authorList>
    </citation>
    <scope>NUCLEOTIDE SEQUENCE [LARGE SCALE GENOMIC DNA]</scope>
    <source>
        <strain evidence="1 5">BVI</strain>
        <strain evidence="3 4">E4-10P</strain>
        <strain evidence="2 6">RCC970-E3</strain>
    </source>
</reference>
<dbReference type="AlphaFoldDB" id="A0A5A8CWU3"/>
<dbReference type="EMBL" id="VLTO01000002">
    <property type="protein sequence ID" value="KAA0178091.1"/>
    <property type="molecule type" value="Genomic_DNA"/>
</dbReference>
<protein>
    <recommendedName>
        <fullName evidence="7">DUF72 domain-containing protein</fullName>
    </recommendedName>
</protein>
<dbReference type="EMBL" id="VLTN01000001">
    <property type="protein sequence ID" value="KAA0157476.1"/>
    <property type="molecule type" value="Genomic_DNA"/>
</dbReference>
<dbReference type="SUPFAM" id="SSF117396">
    <property type="entry name" value="TM1631-like"/>
    <property type="match status" value="1"/>
</dbReference>
<comment type="caution">
    <text evidence="1">The sequence shown here is derived from an EMBL/GenBank/DDBJ whole genome shotgun (WGS) entry which is preliminary data.</text>
</comment>
<dbReference type="Pfam" id="PF01904">
    <property type="entry name" value="DUF72"/>
    <property type="match status" value="1"/>
</dbReference>
<dbReference type="PANTHER" id="PTHR30348">
    <property type="entry name" value="UNCHARACTERIZED PROTEIN YECE"/>
    <property type="match status" value="1"/>
</dbReference>
<evidence type="ECO:0000313" key="3">
    <source>
        <dbReference type="EMBL" id="KAA0178091.1"/>
    </source>
</evidence>
<gene>
    <name evidence="3" type="ORF">FNF27_00639</name>
    <name evidence="2" type="ORF">FNF28_03188</name>
    <name evidence="1" type="ORF">FNF29_00052</name>
</gene>
<dbReference type="InterPro" id="IPR002763">
    <property type="entry name" value="DUF72"/>
</dbReference>
<dbReference type="Gene3D" id="3.20.20.410">
    <property type="entry name" value="Protein of unknown function UPF0759"/>
    <property type="match status" value="1"/>
</dbReference>